<feature type="compositionally biased region" description="Basic and acidic residues" evidence="1">
    <location>
        <begin position="107"/>
        <end position="126"/>
    </location>
</feature>
<gene>
    <name evidence="3" type="ORF">A4X03_0g2525</name>
    <name evidence="2" type="ORF">JKIAZH3_G4360</name>
</gene>
<sequence>MSLLLAPFHNGMRLGQGFNSFTQMTCVDNAVVMDPERADTVINNEGVTMRILAQKMKKASVWRQMKEYVNDKELAIGNTEPDAGEHLSTDGTGSASDEPEDEEEEAKDGIAQKQLDRERSQKKENLRQLALKKQADDLSDPALGSRGNPASKGKADILTEEQLDEELNSAAKIKAAADKKLAKDREEDLEKGRAQAMDTPDLRQQLVEKDRQRSEKFNSGGTGMGTNTGKRLAWSMQKSVGTSQIVNYTSRFVDKLSEISEDMSGSAALSIKAGSFGGSGSGAFINTDKFYSSDIKFYLSVKVINQSINFKDYLEYNPIRSVSEANADRFNTVFGDCFVSGFLEGGELNAVVLIKVLNDAKKKDIMAEAQVALTKGIEIDGMGNIALAMQNIQMNTEISINVRWCGGASIKSYDEQWTIESLLAAANRFPYLASQFPQRTYAILTKYESLRSFVKLRPATVSPLKYENAALYANMLMDAFLEYKTLAKRVASDIRAVQAGVKRFKAEVPVASTDDQFLSVSLQKSKLSKFSANLEGLDLARCEIRKQMNGIVREIDAITKDPAVATKQRGTIFVGPASLQTLIPPVEYKVRKIRSNPLSGERINKEVEDLNKAIQAKNDDPEVHLFDQSQTTLPLSEMELIKVADLERDNPELAEVTRVTPPVGSLSTGTKFCTIDLGLQDPIITEIKAGQQAGVLRALSVTYSNGLSASFGDDIDHYSVNQGDEIGEQDKFLRTLSDLSASEMITAASVQVDAADDELTISVVGVKFTTNKGRKLTVLSTVEGIQGHSKTHSFERPITDAYISGFWGRERSFEDASSAEARSEDAKIDKVEAQAQKAKPVKGSRITRLGFVWTQAVVKDTLFDDESPVECQTSEKLLSSSHGIAEFGRKYPEIPQLIWGLRTLEIGGSADSTLTATKKVELERIGCTLQPNSCTPGAQWMVLPELEHINIQCGEVKISTDSKESIENIPFELPFNEGKAPQVICWIVDFENVGNTCDIKVGVNDEKKTTATSFYLKATNNAGSFETSSEENNTVTYKEVTVGWLAHDKIISPTESVFRTGNIATSIGSKGKEVHTITYETPFSSKPTKHFYALSAIKTEGSAASWKVATKESTALSLKVDIEALAGSTYSGVWISSL</sequence>
<name>A0A177V9Q6_9BASI</name>
<proteinExistence type="predicted"/>
<feature type="region of interest" description="Disordered" evidence="1">
    <location>
        <begin position="209"/>
        <end position="229"/>
    </location>
</feature>
<feature type="compositionally biased region" description="Acidic residues" evidence="1">
    <location>
        <begin position="97"/>
        <end position="106"/>
    </location>
</feature>
<evidence type="ECO:0000313" key="3">
    <source>
        <dbReference type="EMBL" id="KAE8262348.1"/>
    </source>
</evidence>
<reference evidence="2" key="3">
    <citation type="submission" date="2020-10" db="EMBL/GenBank/DDBJ databases">
        <authorList>
            <person name="Sedaghatjoo S."/>
        </authorList>
    </citation>
    <scope>NUCLEOTIDE SEQUENCE</scope>
    <source>
        <strain evidence="2">AZH3</strain>
    </source>
</reference>
<feature type="region of interest" description="Disordered" evidence="1">
    <location>
        <begin position="74"/>
        <end position="155"/>
    </location>
</feature>
<reference evidence="3" key="2">
    <citation type="journal article" date="2019" name="IMA Fungus">
        <title>Genome sequencing and comparison of five Tilletia species to identify candidate genes for the detection of regulated species infecting wheat.</title>
        <authorList>
            <person name="Nguyen H.D.T."/>
            <person name="Sultana T."/>
            <person name="Kesanakurti P."/>
            <person name="Hambleton S."/>
        </authorList>
    </citation>
    <scope>NUCLEOTIDE SEQUENCE</scope>
    <source>
        <strain evidence="3">DAOMC 238032</strain>
    </source>
</reference>
<dbReference type="AlphaFoldDB" id="A0A177V9Q6"/>
<keyword evidence="5" id="KW-1185">Reference proteome</keyword>
<dbReference type="EMBL" id="LWDD02000249">
    <property type="protein sequence ID" value="KAE8262348.1"/>
    <property type="molecule type" value="Genomic_DNA"/>
</dbReference>
<dbReference type="EMBL" id="CAJHJG010001257">
    <property type="protein sequence ID" value="CAD6910732.1"/>
    <property type="molecule type" value="Genomic_DNA"/>
</dbReference>
<dbReference type="InterPro" id="IPR036404">
    <property type="entry name" value="Jacalin-like_lectin_dom_sf"/>
</dbReference>
<dbReference type="Gene3D" id="2.100.10.30">
    <property type="entry name" value="Jacalin-like lectin domain"/>
    <property type="match status" value="1"/>
</dbReference>
<comment type="caution">
    <text evidence="3">The sequence shown here is derived from an EMBL/GenBank/DDBJ whole genome shotgun (WGS) entry which is preliminary data.</text>
</comment>
<reference evidence="3" key="1">
    <citation type="submission" date="2016-04" db="EMBL/GenBank/DDBJ databases">
        <authorList>
            <person name="Nguyen H.D."/>
            <person name="Kesanakurti P."/>
            <person name="Cullis J."/>
            <person name="Levesque C.A."/>
            <person name="Hambleton S."/>
        </authorList>
    </citation>
    <scope>NUCLEOTIDE SEQUENCE</scope>
    <source>
        <strain evidence="3">DAOMC 238032</strain>
    </source>
</reference>
<accession>A0A177V9Q6</accession>
<protein>
    <recommendedName>
        <fullName evidence="6">H-type lectin domain-containing protein</fullName>
    </recommendedName>
</protein>
<dbReference type="SUPFAM" id="SSF51101">
    <property type="entry name" value="Mannose-binding lectins"/>
    <property type="match status" value="1"/>
</dbReference>
<evidence type="ECO:0000313" key="4">
    <source>
        <dbReference type="Proteomes" id="UP000077671"/>
    </source>
</evidence>
<evidence type="ECO:0000313" key="2">
    <source>
        <dbReference type="EMBL" id="CAD6910732.1"/>
    </source>
</evidence>
<evidence type="ECO:0000256" key="1">
    <source>
        <dbReference type="SAM" id="MobiDB-lite"/>
    </source>
</evidence>
<evidence type="ECO:0000313" key="5">
    <source>
        <dbReference type="Proteomes" id="UP000836402"/>
    </source>
</evidence>
<dbReference type="Proteomes" id="UP000077671">
    <property type="component" value="Unassembled WGS sequence"/>
</dbReference>
<evidence type="ECO:0008006" key="6">
    <source>
        <dbReference type="Google" id="ProtNLM"/>
    </source>
</evidence>
<organism evidence="3 4">
    <name type="scientific">Tilletia caries</name>
    <name type="common">wheat bunt fungus</name>
    <dbReference type="NCBI Taxonomy" id="13290"/>
    <lineage>
        <taxon>Eukaryota</taxon>
        <taxon>Fungi</taxon>
        <taxon>Dikarya</taxon>
        <taxon>Basidiomycota</taxon>
        <taxon>Ustilaginomycotina</taxon>
        <taxon>Exobasidiomycetes</taxon>
        <taxon>Tilletiales</taxon>
        <taxon>Tilletiaceae</taxon>
        <taxon>Tilletia</taxon>
    </lineage>
</organism>
<dbReference type="Proteomes" id="UP000836402">
    <property type="component" value="Unassembled WGS sequence"/>
</dbReference>